<dbReference type="InterPro" id="IPR011711">
    <property type="entry name" value="GntR_C"/>
</dbReference>
<dbReference type="InterPro" id="IPR008920">
    <property type="entry name" value="TF_FadR/GntR_C"/>
</dbReference>
<accession>A0ABU7RE75</accession>
<dbReference type="Gene3D" id="1.10.10.10">
    <property type="entry name" value="Winged helix-like DNA-binding domain superfamily/Winged helix DNA-binding domain"/>
    <property type="match status" value="1"/>
</dbReference>
<comment type="caution">
    <text evidence="5">The sequence shown here is derived from an EMBL/GenBank/DDBJ whole genome shotgun (WGS) entry which is preliminary data.</text>
</comment>
<dbReference type="SMART" id="SM00345">
    <property type="entry name" value="HTH_GNTR"/>
    <property type="match status" value="1"/>
</dbReference>
<dbReference type="EMBL" id="JAZGLY010000002">
    <property type="protein sequence ID" value="MEE6186308.1"/>
    <property type="molecule type" value="Genomic_DNA"/>
</dbReference>
<keyword evidence="3" id="KW-0804">Transcription</keyword>
<feature type="domain" description="HTH gntR-type" evidence="4">
    <location>
        <begin position="11"/>
        <end position="79"/>
    </location>
</feature>
<gene>
    <name evidence="5" type="ORF">V2H41_03395</name>
</gene>
<evidence type="ECO:0000256" key="2">
    <source>
        <dbReference type="ARBA" id="ARBA00023125"/>
    </source>
</evidence>
<evidence type="ECO:0000259" key="4">
    <source>
        <dbReference type="PROSITE" id="PS50949"/>
    </source>
</evidence>
<dbReference type="SUPFAM" id="SSF48008">
    <property type="entry name" value="GntR ligand-binding domain-like"/>
    <property type="match status" value="1"/>
</dbReference>
<evidence type="ECO:0000256" key="3">
    <source>
        <dbReference type="ARBA" id="ARBA00023163"/>
    </source>
</evidence>
<keyword evidence="1" id="KW-0805">Transcription regulation</keyword>
<dbReference type="InterPro" id="IPR036390">
    <property type="entry name" value="WH_DNA-bd_sf"/>
</dbReference>
<evidence type="ECO:0000313" key="5">
    <source>
        <dbReference type="EMBL" id="MEE6186308.1"/>
    </source>
</evidence>
<dbReference type="RefSeq" id="WP_330973718.1">
    <property type="nucleotide sequence ID" value="NZ_JAZGLY010000002.1"/>
</dbReference>
<dbReference type="PROSITE" id="PS50949">
    <property type="entry name" value="HTH_GNTR"/>
    <property type="match status" value="1"/>
</dbReference>
<sequence length="233" mass="26799">MLDKIKPIDKKSMAEYVELSLQKYFKDNNFKKGDPLPTEIELANALGVSRNVVREAISKFKMMGLIESKKKVGMVVSSPDITGTIEKMLYPSIMDDDTLQDLFELRLVLEMGIAELLFANITPKDIEELEEIVEKEEKAKHKSEGAFRINKEIAFHGKLYDISGNETLHRFQLLLLPVFEYVIKLEGKKYKSGSVTHRDLVEIIKKGDSNEFRKGMYEHLKPHFERMGQKSSK</sequence>
<keyword evidence="6" id="KW-1185">Reference proteome</keyword>
<dbReference type="Proteomes" id="UP001357452">
    <property type="component" value="Unassembled WGS sequence"/>
</dbReference>
<dbReference type="PANTHER" id="PTHR43537">
    <property type="entry name" value="TRANSCRIPTIONAL REGULATOR, GNTR FAMILY"/>
    <property type="match status" value="1"/>
</dbReference>
<keyword evidence="2" id="KW-0238">DNA-binding</keyword>
<dbReference type="PRINTS" id="PR00035">
    <property type="entry name" value="HTHGNTR"/>
</dbReference>
<dbReference type="PANTHER" id="PTHR43537:SF5">
    <property type="entry name" value="UXU OPERON TRANSCRIPTIONAL REGULATOR"/>
    <property type="match status" value="1"/>
</dbReference>
<dbReference type="Gene3D" id="1.20.120.530">
    <property type="entry name" value="GntR ligand-binding domain-like"/>
    <property type="match status" value="1"/>
</dbReference>
<dbReference type="SUPFAM" id="SSF46785">
    <property type="entry name" value="Winged helix' DNA-binding domain"/>
    <property type="match status" value="1"/>
</dbReference>
<proteinExistence type="predicted"/>
<evidence type="ECO:0000256" key="1">
    <source>
        <dbReference type="ARBA" id="ARBA00023015"/>
    </source>
</evidence>
<dbReference type="Pfam" id="PF07729">
    <property type="entry name" value="FCD"/>
    <property type="match status" value="1"/>
</dbReference>
<dbReference type="CDD" id="cd07377">
    <property type="entry name" value="WHTH_GntR"/>
    <property type="match status" value="1"/>
</dbReference>
<reference evidence="5 6" key="1">
    <citation type="submission" date="2024-01" db="EMBL/GenBank/DDBJ databases">
        <title>Niabella digestum sp. nov., isolated from waste digestion system.</title>
        <authorList>
            <person name="Zhang L."/>
        </authorList>
    </citation>
    <scope>NUCLEOTIDE SEQUENCE [LARGE SCALE GENOMIC DNA]</scope>
    <source>
        <strain evidence="5 6">A18</strain>
    </source>
</reference>
<evidence type="ECO:0000313" key="6">
    <source>
        <dbReference type="Proteomes" id="UP001357452"/>
    </source>
</evidence>
<name>A0ABU7RE75_9BACT</name>
<protein>
    <submittedName>
        <fullName evidence="5">FCD domain-containing protein</fullName>
    </submittedName>
</protein>
<dbReference type="InterPro" id="IPR000524">
    <property type="entry name" value="Tscrpt_reg_HTH_GntR"/>
</dbReference>
<organism evidence="5 6">
    <name type="scientific">Niabella digestorum</name>
    <dbReference type="NCBI Taxonomy" id="3117701"/>
    <lineage>
        <taxon>Bacteria</taxon>
        <taxon>Pseudomonadati</taxon>
        <taxon>Bacteroidota</taxon>
        <taxon>Chitinophagia</taxon>
        <taxon>Chitinophagales</taxon>
        <taxon>Chitinophagaceae</taxon>
        <taxon>Niabella</taxon>
    </lineage>
</organism>
<dbReference type="InterPro" id="IPR036388">
    <property type="entry name" value="WH-like_DNA-bd_sf"/>
</dbReference>
<dbReference type="SMART" id="SM00895">
    <property type="entry name" value="FCD"/>
    <property type="match status" value="1"/>
</dbReference>
<dbReference type="Pfam" id="PF00392">
    <property type="entry name" value="GntR"/>
    <property type="match status" value="1"/>
</dbReference>